<feature type="compositionally biased region" description="Low complexity" evidence="1">
    <location>
        <begin position="150"/>
        <end position="187"/>
    </location>
</feature>
<organism evidence="2">
    <name type="scientific">Ceratitis capitata</name>
    <name type="common">Mediterranean fruit fly</name>
    <name type="synonym">Tephritis capitata</name>
    <dbReference type="NCBI Taxonomy" id="7213"/>
    <lineage>
        <taxon>Eukaryota</taxon>
        <taxon>Metazoa</taxon>
        <taxon>Ecdysozoa</taxon>
        <taxon>Arthropoda</taxon>
        <taxon>Hexapoda</taxon>
        <taxon>Insecta</taxon>
        <taxon>Pterygota</taxon>
        <taxon>Neoptera</taxon>
        <taxon>Endopterygota</taxon>
        <taxon>Diptera</taxon>
        <taxon>Brachycera</taxon>
        <taxon>Muscomorpha</taxon>
        <taxon>Tephritoidea</taxon>
        <taxon>Tephritidae</taxon>
        <taxon>Ceratitis</taxon>
        <taxon>Ceratitis</taxon>
    </lineage>
</organism>
<protein>
    <submittedName>
        <fullName evidence="2">Uncharacterized protein</fullName>
    </submittedName>
</protein>
<evidence type="ECO:0000256" key="1">
    <source>
        <dbReference type="SAM" id="MobiDB-lite"/>
    </source>
</evidence>
<feature type="non-terminal residue" evidence="2">
    <location>
        <position position="1"/>
    </location>
</feature>
<name>W8BGP6_CERCA</name>
<feature type="region of interest" description="Disordered" evidence="1">
    <location>
        <begin position="1"/>
        <end position="30"/>
    </location>
</feature>
<dbReference type="AlphaFoldDB" id="W8BGP6"/>
<accession>W8BGP6</accession>
<feature type="region of interest" description="Disordered" evidence="1">
    <location>
        <begin position="134"/>
        <end position="187"/>
    </location>
</feature>
<dbReference type="OrthoDB" id="504708at2759"/>
<reference evidence="2" key="1">
    <citation type="submission" date="2013-07" db="EMBL/GenBank/DDBJ databases">
        <authorList>
            <person name="Geib S."/>
        </authorList>
    </citation>
    <scope>NUCLEOTIDE SEQUENCE</scope>
</reference>
<feature type="compositionally biased region" description="Polar residues" evidence="1">
    <location>
        <begin position="136"/>
        <end position="148"/>
    </location>
</feature>
<reference evidence="2" key="2">
    <citation type="journal article" date="2014" name="BMC Genomics">
        <title>A genomic perspective to assessing quality of mass-reared SIT flies used in Mediterranean fruit fly (Ceratitis capitata) eradication in California.</title>
        <authorList>
            <person name="Calla B."/>
            <person name="Hall B."/>
            <person name="Hou S."/>
            <person name="Geib S.M."/>
        </authorList>
    </citation>
    <scope>NUCLEOTIDE SEQUENCE</scope>
</reference>
<dbReference type="EMBL" id="GAMC01010412">
    <property type="protein sequence ID" value="JAB96143.1"/>
    <property type="molecule type" value="mRNA"/>
</dbReference>
<proteinExistence type="evidence at transcript level"/>
<feature type="compositionally biased region" description="Polar residues" evidence="1">
    <location>
        <begin position="1"/>
        <end position="23"/>
    </location>
</feature>
<sequence length="206" mass="22860">YTFGSQFSERNNIETLPTPTSTPRPHRQPVSDVRSVFNVAPAPVDDAPIYESAYDTNSAELYDDVPSYEVITARGVYEQPQRFTTYAPKSLPAQQADEYNVYDTTNYEQEIQKVLNPTTTNFVEPPTSRVVAVSTRGGNNNYNPTSVAQRRPTSATTVTTTTHAPRTTPRTTSTTTTTTTTTRGTTQLLRTTQPATTTKSLRYSLF</sequence>
<evidence type="ECO:0000313" key="2">
    <source>
        <dbReference type="EMBL" id="JAB96143.1"/>
    </source>
</evidence>